<comment type="caution">
    <text evidence="2">The sequence shown here is derived from an EMBL/GenBank/DDBJ whole genome shotgun (WGS) entry which is preliminary data.</text>
</comment>
<organism evidence="2 3">
    <name type="scientific">Vibrio agarivorans</name>
    <dbReference type="NCBI Taxonomy" id="153622"/>
    <lineage>
        <taxon>Bacteria</taxon>
        <taxon>Pseudomonadati</taxon>
        <taxon>Pseudomonadota</taxon>
        <taxon>Gammaproteobacteria</taxon>
        <taxon>Vibrionales</taxon>
        <taxon>Vibrionaceae</taxon>
        <taxon>Vibrio</taxon>
    </lineage>
</organism>
<dbReference type="InterPro" id="IPR021529">
    <property type="entry name" value="DUF2798"/>
</dbReference>
<accession>A0ABT7XZU1</accession>
<dbReference type="Pfam" id="PF11391">
    <property type="entry name" value="DUF2798"/>
    <property type="match status" value="2"/>
</dbReference>
<keyword evidence="1" id="KW-1133">Transmembrane helix</keyword>
<evidence type="ECO:0000313" key="2">
    <source>
        <dbReference type="EMBL" id="MDN2481300.1"/>
    </source>
</evidence>
<keyword evidence="1" id="KW-0472">Membrane</keyword>
<feature type="transmembrane region" description="Helical" evidence="1">
    <location>
        <begin position="56"/>
        <end position="83"/>
    </location>
</feature>
<dbReference type="EMBL" id="JAUEOZ010000001">
    <property type="protein sequence ID" value="MDN2481300.1"/>
    <property type="molecule type" value="Genomic_DNA"/>
</dbReference>
<feature type="transmembrane region" description="Helical" evidence="1">
    <location>
        <begin position="20"/>
        <end position="44"/>
    </location>
</feature>
<evidence type="ECO:0000313" key="3">
    <source>
        <dbReference type="Proteomes" id="UP001169719"/>
    </source>
</evidence>
<gene>
    <name evidence="2" type="ORF">QWJ08_07820</name>
</gene>
<protein>
    <submittedName>
        <fullName evidence="2">DUF2798 domain-containing protein</fullName>
    </submittedName>
</protein>
<proteinExistence type="predicted"/>
<keyword evidence="3" id="KW-1185">Reference proteome</keyword>
<dbReference type="RefSeq" id="WP_289961426.1">
    <property type="nucleotide sequence ID" value="NZ_JAUEOZ010000001.1"/>
</dbReference>
<sequence>MTELAMSSPSNETQNKTPIIYKVTVIAGMMTLIGGTLTGVMTYMNLGYSSTFFSEWGSAFITTALVMMPIGFALMTAITTLANRYLAGVSENRRNLLVGITMAVIMESIMAFTTTVNNMGWVGNTDFTAQWGQSLLTALPIGLVLMMTISMTIKPKIERFLRS</sequence>
<feature type="transmembrane region" description="Helical" evidence="1">
    <location>
        <begin position="95"/>
        <end position="114"/>
    </location>
</feature>
<dbReference type="Proteomes" id="UP001169719">
    <property type="component" value="Unassembled WGS sequence"/>
</dbReference>
<keyword evidence="1" id="KW-0812">Transmembrane</keyword>
<name>A0ABT7XZU1_9VIBR</name>
<feature type="transmembrane region" description="Helical" evidence="1">
    <location>
        <begin position="134"/>
        <end position="153"/>
    </location>
</feature>
<reference evidence="2" key="1">
    <citation type="submission" date="2024-05" db="EMBL/GenBank/DDBJ databases">
        <title>Genome Sequences of Four Agar- Degrading Marine Bacteria.</title>
        <authorList>
            <person name="Phillips E.K."/>
            <person name="Shaffer J.C."/>
            <person name="Henson M.W."/>
            <person name="Temperton B."/>
            <person name="Thrash C.J."/>
            <person name="Martin M.O."/>
        </authorList>
    </citation>
    <scope>NUCLEOTIDE SEQUENCE</scope>
    <source>
        <strain evidence="2">EKP203</strain>
    </source>
</reference>
<evidence type="ECO:0000256" key="1">
    <source>
        <dbReference type="SAM" id="Phobius"/>
    </source>
</evidence>